<evidence type="ECO:0000313" key="8">
    <source>
        <dbReference type="Proteomes" id="UP001320178"/>
    </source>
</evidence>
<dbReference type="EMBL" id="JABFTS010000001">
    <property type="protein sequence ID" value="MCE8050005.1"/>
    <property type="molecule type" value="Genomic_DNA"/>
</dbReference>
<evidence type="ECO:0000313" key="7">
    <source>
        <dbReference type="EMBL" id="MCE8050005.1"/>
    </source>
</evidence>
<comment type="cofactor">
    <cofactor evidence="1">
        <name>FAD</name>
        <dbReference type="ChEBI" id="CHEBI:57692"/>
    </cofactor>
</comment>
<dbReference type="InterPro" id="IPR041575">
    <property type="entry name" value="Rubredoxin_C"/>
</dbReference>
<dbReference type="GO" id="GO:0016491">
    <property type="term" value="F:oxidoreductase activity"/>
    <property type="evidence" value="ECO:0007669"/>
    <property type="project" value="InterPro"/>
</dbReference>
<dbReference type="Pfam" id="PF18267">
    <property type="entry name" value="Rubredoxin_C"/>
    <property type="match status" value="1"/>
</dbReference>
<dbReference type="PANTHER" id="PTHR43429">
    <property type="entry name" value="PYRIDINE NUCLEOTIDE-DISULFIDE OXIDOREDUCTASE DOMAIN-CONTAINING"/>
    <property type="match status" value="1"/>
</dbReference>
<reference evidence="7" key="1">
    <citation type="submission" date="2020-05" db="EMBL/GenBank/DDBJ databases">
        <authorList>
            <person name="Wang L."/>
            <person name="Shao Z."/>
        </authorList>
    </citation>
    <scope>NUCLEOTIDE SEQUENCE</scope>
    <source>
        <strain evidence="7">MCCC 1A05776</strain>
    </source>
</reference>
<dbReference type="Pfam" id="PF07992">
    <property type="entry name" value="Pyr_redox_2"/>
    <property type="match status" value="1"/>
</dbReference>
<evidence type="ECO:0000259" key="6">
    <source>
        <dbReference type="Pfam" id="PF18267"/>
    </source>
</evidence>
<reference evidence="7" key="2">
    <citation type="journal article" date="2021" name="Front. Microbiol.">
        <title>Aerobic Denitrification and Heterotrophic Sulfur Oxidation in the Genus Halomonas Revealed by Six Novel Species Characterizations and Genome-Based Analysis.</title>
        <authorList>
            <person name="Wang L."/>
            <person name="Shao Z."/>
        </authorList>
    </citation>
    <scope>NUCLEOTIDE SEQUENCE</scope>
    <source>
        <strain evidence="7">MCCC 1A05776</strain>
    </source>
</reference>
<evidence type="ECO:0000256" key="2">
    <source>
        <dbReference type="ARBA" id="ARBA00006442"/>
    </source>
</evidence>
<keyword evidence="4" id="KW-0274">FAD</keyword>
<evidence type="ECO:0000256" key="3">
    <source>
        <dbReference type="ARBA" id="ARBA00022630"/>
    </source>
</evidence>
<dbReference type="PRINTS" id="PR00411">
    <property type="entry name" value="PNDRDTASEI"/>
</dbReference>
<dbReference type="PRINTS" id="PR00368">
    <property type="entry name" value="FADPNR"/>
</dbReference>
<organism evidence="7 8">
    <name type="scientific">Billgrantia desiderata</name>
    <dbReference type="NCBI Taxonomy" id="52021"/>
    <lineage>
        <taxon>Bacteria</taxon>
        <taxon>Pseudomonadati</taxon>
        <taxon>Pseudomonadota</taxon>
        <taxon>Gammaproteobacteria</taxon>
        <taxon>Oceanospirillales</taxon>
        <taxon>Halomonadaceae</taxon>
        <taxon>Billgrantia</taxon>
    </lineage>
</organism>
<dbReference type="RefSeq" id="WP_234238438.1">
    <property type="nucleotide sequence ID" value="NZ_JABFTS010000001.1"/>
</dbReference>
<keyword evidence="3" id="KW-0285">Flavoprotein</keyword>
<feature type="domain" description="FAD/NAD(P)-binding" evidence="5">
    <location>
        <begin position="13"/>
        <end position="290"/>
    </location>
</feature>
<gene>
    <name evidence="7" type="ORF">HOP61_01680</name>
</gene>
<dbReference type="Proteomes" id="UP001320178">
    <property type="component" value="Unassembled WGS sequence"/>
</dbReference>
<evidence type="ECO:0000256" key="1">
    <source>
        <dbReference type="ARBA" id="ARBA00001974"/>
    </source>
</evidence>
<comment type="similarity">
    <text evidence="2">Belongs to the FAD-dependent oxidoreductase family.</text>
</comment>
<name>A0AAW4YPU9_9GAMM</name>
<dbReference type="PANTHER" id="PTHR43429:SF3">
    <property type="entry name" value="NITRITE REDUCTASE [NAD(P)H]"/>
    <property type="match status" value="1"/>
</dbReference>
<dbReference type="InterPro" id="IPR016156">
    <property type="entry name" value="FAD/NAD-linked_Rdtase_dimer_sf"/>
</dbReference>
<feature type="domain" description="NADH-rubredoxin oxidoreductase C-terminal" evidence="6">
    <location>
        <begin position="334"/>
        <end position="394"/>
    </location>
</feature>
<evidence type="ECO:0000256" key="4">
    <source>
        <dbReference type="ARBA" id="ARBA00022827"/>
    </source>
</evidence>
<accession>A0AAW4YPU9</accession>
<comment type="caution">
    <text evidence="7">The sequence shown here is derived from an EMBL/GenBank/DDBJ whole genome shotgun (WGS) entry which is preliminary data.</text>
</comment>
<evidence type="ECO:0000259" key="5">
    <source>
        <dbReference type="Pfam" id="PF07992"/>
    </source>
</evidence>
<dbReference type="AlphaFoldDB" id="A0AAW4YPU9"/>
<dbReference type="Gene3D" id="3.50.50.60">
    <property type="entry name" value="FAD/NAD(P)-binding domain"/>
    <property type="match status" value="2"/>
</dbReference>
<dbReference type="Gene3D" id="3.30.390.30">
    <property type="match status" value="1"/>
</dbReference>
<dbReference type="InterPro" id="IPR023753">
    <property type="entry name" value="FAD/NAD-binding_dom"/>
</dbReference>
<protein>
    <submittedName>
        <fullName evidence="7">NAD(P)/FAD-dependent oxidoreductase</fullName>
    </submittedName>
</protein>
<sequence>MPQRHPETTATDRLVIVGNGMAGHRLVEALLARPERPAITVIGAETAPAYNRILLSPLLAGEMERSALILRSAEWYAEQGIELVLGERVESIDRAARRLTTDAGRQLDYDRLVLATGSTPARPPVPGLELPGVHVFRDLHDADALARAAEAGRNAVVIGGGLLGLEAAEGLRKRGMQVSLLQREDRLMNRQLDLTAARLLESELRGRGLDIHTDAQLERLEANAEGQVCAALLADGTRLAADCVVVAIGIVPQAELGRVAELEVNRGVIVDEWLTTSDPAIYALGECCEHRGNLYGLVEPIWRQVEVLADKLCHSDAERSDAERAQGYVEKPTATKLKVSGISLYAFGPTEPEPEHEVLSYRDPQQGDYRRLLLRDGRLEGAVLYGDTASGPWYFEQALAGRDLSDCRAALLLGAADAQALLDDASNESPQRPAKEAA</sequence>
<dbReference type="SUPFAM" id="SSF51905">
    <property type="entry name" value="FAD/NAD(P)-binding domain"/>
    <property type="match status" value="2"/>
</dbReference>
<dbReference type="InterPro" id="IPR050260">
    <property type="entry name" value="FAD-bd_OxRdtase"/>
</dbReference>
<dbReference type="InterPro" id="IPR036188">
    <property type="entry name" value="FAD/NAD-bd_sf"/>
</dbReference>
<proteinExistence type="inferred from homology"/>